<dbReference type="EMBL" id="CP038013">
    <property type="protein sequence ID" value="QBQ07252.1"/>
    <property type="molecule type" value="Genomic_DNA"/>
</dbReference>
<evidence type="ECO:0000313" key="2">
    <source>
        <dbReference type="Proteomes" id="UP000294309"/>
    </source>
</evidence>
<accession>A0A4P7AGK2</accession>
<evidence type="ECO:0000313" key="1">
    <source>
        <dbReference type="EMBL" id="QBQ07252.1"/>
    </source>
</evidence>
<dbReference type="KEGG" id="sgq:SGLAD_v1c00510"/>
<gene>
    <name evidence="1" type="ORF">SGLAD_v1c00510</name>
</gene>
<proteinExistence type="predicted"/>
<dbReference type="AlphaFoldDB" id="A0A4P7AGK2"/>
<dbReference type="Proteomes" id="UP000294309">
    <property type="component" value="Chromosome"/>
</dbReference>
<sequence>MRFLKVQWTSRGFKKRIINYYKTIDKYKNTYAIFSLCKLLNITRASYYRWYKKISQNTIIKIRYEFSL</sequence>
<reference evidence="1 2" key="1">
    <citation type="submission" date="2019-03" db="EMBL/GenBank/DDBJ databases">
        <title>Complete genome sequence of Spiroplasma gladiatoris TG-1 (DSM 22552).</title>
        <authorList>
            <person name="Lin Y.-C."/>
            <person name="Chou L."/>
            <person name="Kuo C.-H."/>
        </authorList>
    </citation>
    <scope>NUCLEOTIDE SEQUENCE [LARGE SCALE GENOMIC DNA]</scope>
    <source>
        <strain evidence="1 2">TG-1</strain>
    </source>
</reference>
<dbReference type="RefSeq" id="WP_134297053.1">
    <property type="nucleotide sequence ID" value="NZ_CP038013.1"/>
</dbReference>
<keyword evidence="2" id="KW-1185">Reference proteome</keyword>
<protein>
    <submittedName>
        <fullName evidence="1">IS3 family transposase</fullName>
    </submittedName>
</protein>
<organism evidence="1 2">
    <name type="scientific">Spiroplasma gladiatoris</name>
    <dbReference type="NCBI Taxonomy" id="2143"/>
    <lineage>
        <taxon>Bacteria</taxon>
        <taxon>Bacillati</taxon>
        <taxon>Mycoplasmatota</taxon>
        <taxon>Mollicutes</taxon>
        <taxon>Entomoplasmatales</taxon>
        <taxon>Spiroplasmataceae</taxon>
        <taxon>Spiroplasma</taxon>
    </lineage>
</organism>
<name>A0A4P7AGK2_9MOLU</name>